<dbReference type="AlphaFoldDB" id="A0AAE1L7W2"/>
<keyword evidence="2" id="KW-1185">Reference proteome</keyword>
<proteinExistence type="predicted"/>
<evidence type="ECO:0000313" key="2">
    <source>
        <dbReference type="Proteomes" id="UP001219518"/>
    </source>
</evidence>
<name>A0AAE1L7W2_9NEOP</name>
<reference evidence="1" key="1">
    <citation type="submission" date="2021-07" db="EMBL/GenBank/DDBJ databases">
        <authorList>
            <person name="Catto M.A."/>
            <person name="Jacobson A."/>
            <person name="Kennedy G."/>
            <person name="Labadie P."/>
            <person name="Hunt B.G."/>
            <person name="Srinivasan R."/>
        </authorList>
    </citation>
    <scope>NUCLEOTIDE SEQUENCE</scope>
    <source>
        <strain evidence="1">PL_HMW_Pooled</strain>
        <tissue evidence="1">Head</tissue>
    </source>
</reference>
<protein>
    <submittedName>
        <fullName evidence="1">Ras-related protein R-Ras</fullName>
    </submittedName>
</protein>
<comment type="caution">
    <text evidence="1">The sequence shown here is derived from an EMBL/GenBank/DDBJ whole genome shotgun (WGS) entry which is preliminary data.</text>
</comment>
<organism evidence="1 2">
    <name type="scientific">Frankliniella fusca</name>
    <dbReference type="NCBI Taxonomy" id="407009"/>
    <lineage>
        <taxon>Eukaryota</taxon>
        <taxon>Metazoa</taxon>
        <taxon>Ecdysozoa</taxon>
        <taxon>Arthropoda</taxon>
        <taxon>Hexapoda</taxon>
        <taxon>Insecta</taxon>
        <taxon>Pterygota</taxon>
        <taxon>Neoptera</taxon>
        <taxon>Paraneoptera</taxon>
        <taxon>Thysanoptera</taxon>
        <taxon>Terebrantia</taxon>
        <taxon>Thripoidea</taxon>
        <taxon>Thripidae</taxon>
        <taxon>Frankliniella</taxon>
    </lineage>
</organism>
<gene>
    <name evidence="1" type="ORF">KUF71_019648</name>
</gene>
<sequence>MVCKRDKVEHGLTFSDLDKDDKMDFNSSVKICSIRVAEVMEIHVPGSEGTQAYLMVMRFIMESCLDENLSASEKVYKIWYALFFLRYWKAWLLNHSNYSVSENFVTYNAYMCVEIIAHALIILIVKFRNENRPGDALFELFNSQHCESFLRYARSMTTTLSTVINFSMHEFLHKVRRIDILQNIISKLRGNLTFPRDKRKYLCGLLQAEKLSSSYLPNNDEIQDIVMQAQSDVMRDLRKLGVKCEAISLAKVKASVLNSRNIQAPEVDDAPSNYISEFNEDDIPLDLLSAFPTEDDVPNLNMSEVDTTPTLPANSPFVYVPNASNNLVMMKKSTFCWSLSMEGTALCKERLLRVRGKVHAALKNNCQRLGQSADRSQPTSRREEVEIGEHVIFKEGSKYFVGQIMSFSYLSGASRGYSLLTAPTSPPKGKTPRGLGCLCVLYNINGHKLKEMIPYLKF</sequence>
<evidence type="ECO:0000313" key="1">
    <source>
        <dbReference type="EMBL" id="KAK3909545.1"/>
    </source>
</evidence>
<dbReference type="Proteomes" id="UP001219518">
    <property type="component" value="Unassembled WGS sequence"/>
</dbReference>
<accession>A0AAE1L7W2</accession>
<reference evidence="1" key="2">
    <citation type="journal article" date="2023" name="BMC Genomics">
        <title>Pest status, molecular evolution, and epigenetic factors derived from the genome assembly of Frankliniella fusca, a thysanopteran phytovirus vector.</title>
        <authorList>
            <person name="Catto M.A."/>
            <person name="Labadie P.E."/>
            <person name="Jacobson A.L."/>
            <person name="Kennedy G.G."/>
            <person name="Srinivasan R."/>
            <person name="Hunt B.G."/>
        </authorList>
    </citation>
    <scope>NUCLEOTIDE SEQUENCE</scope>
    <source>
        <strain evidence="1">PL_HMW_Pooled</strain>
    </source>
</reference>
<dbReference type="EMBL" id="JAHWGI010000105">
    <property type="protein sequence ID" value="KAK3909545.1"/>
    <property type="molecule type" value="Genomic_DNA"/>
</dbReference>